<dbReference type="InterPro" id="IPR008266">
    <property type="entry name" value="Tyr_kinase_AS"/>
</dbReference>
<dbReference type="Gene3D" id="1.10.510.10">
    <property type="entry name" value="Transferase(Phosphotransferase) domain 1"/>
    <property type="match status" value="1"/>
</dbReference>
<evidence type="ECO:0000256" key="4">
    <source>
        <dbReference type="ARBA" id="ARBA00022777"/>
    </source>
</evidence>
<dbReference type="RefSeq" id="WP_227709587.1">
    <property type="nucleotide sequence ID" value="NZ_JAJEQW010000002.1"/>
</dbReference>
<keyword evidence="2" id="KW-0808">Transferase</keyword>
<reference evidence="8" key="1">
    <citation type="submission" date="2021-10" db="EMBL/GenBank/DDBJ databases">
        <title>Anaerobic single-cell dispensing facilitates the cultivation of human gut bacteria.</title>
        <authorList>
            <person name="Afrizal A."/>
        </authorList>
    </citation>
    <scope>NUCLEOTIDE SEQUENCE</scope>
    <source>
        <strain evidence="8">CLA-AA-H204</strain>
    </source>
</reference>
<dbReference type="CDD" id="cd14014">
    <property type="entry name" value="STKc_PknB_like"/>
    <property type="match status" value="1"/>
</dbReference>
<evidence type="ECO:0000313" key="8">
    <source>
        <dbReference type="EMBL" id="MCC2241189.1"/>
    </source>
</evidence>
<keyword evidence="6" id="KW-0812">Transmembrane</keyword>
<keyword evidence="4 8" id="KW-0418">Kinase</keyword>
<dbReference type="PANTHER" id="PTHR43289">
    <property type="entry name" value="MITOGEN-ACTIVATED PROTEIN KINASE KINASE KINASE 20-RELATED"/>
    <property type="match status" value="1"/>
</dbReference>
<evidence type="ECO:0000256" key="3">
    <source>
        <dbReference type="ARBA" id="ARBA00022741"/>
    </source>
</evidence>
<feature type="transmembrane region" description="Helical" evidence="6">
    <location>
        <begin position="326"/>
        <end position="345"/>
    </location>
</feature>
<evidence type="ECO:0000259" key="7">
    <source>
        <dbReference type="PROSITE" id="PS50011"/>
    </source>
</evidence>
<dbReference type="InterPro" id="IPR000719">
    <property type="entry name" value="Prot_kinase_dom"/>
</dbReference>
<feature type="transmembrane region" description="Helical" evidence="6">
    <location>
        <begin position="263"/>
        <end position="283"/>
    </location>
</feature>
<feature type="domain" description="Protein kinase" evidence="7">
    <location>
        <begin position="1"/>
        <end position="239"/>
    </location>
</feature>
<dbReference type="GO" id="GO:0005524">
    <property type="term" value="F:ATP binding"/>
    <property type="evidence" value="ECO:0007669"/>
    <property type="project" value="UniProtKB-KW"/>
</dbReference>
<organism evidence="8 9">
    <name type="scientific">Roseburia amylophila</name>
    <dbReference type="NCBI Taxonomy" id="2981794"/>
    <lineage>
        <taxon>Bacteria</taxon>
        <taxon>Bacillati</taxon>
        <taxon>Bacillota</taxon>
        <taxon>Clostridia</taxon>
        <taxon>Lachnospirales</taxon>
        <taxon>Lachnospiraceae</taxon>
        <taxon>Roseburia</taxon>
    </lineage>
</organism>
<dbReference type="GO" id="GO:0004674">
    <property type="term" value="F:protein serine/threonine kinase activity"/>
    <property type="evidence" value="ECO:0007669"/>
    <property type="project" value="UniProtKB-KW"/>
</dbReference>
<dbReference type="EMBL" id="JAJEQW010000002">
    <property type="protein sequence ID" value="MCC2241189.1"/>
    <property type="molecule type" value="Genomic_DNA"/>
</dbReference>
<proteinExistence type="predicted"/>
<protein>
    <recommendedName>
        <fullName evidence="1">non-specific serine/threonine protein kinase</fullName>
        <ecNumber evidence="1">2.7.11.1</ecNumber>
    </recommendedName>
</protein>
<sequence>MSEKLYQDFRRQRQIPLTVLGGQPPYQTRLIQDAATGKILVQKAIQKDSIPVYRKLQQLESPHLARIISCEEQQDIGMVTEEYISGETLDEKLHRQGVMPPELVKYYIRQLLEALEQIHAQGIVHRDISPKNVLISTDGVVKLLDFDIARRRKRNQNADTTILGTVGFASPEQYGFLQTDATADIYALGVLMNVMLEGTLPNVHLTARKPFCNVIKRCIEIDPQNRYQNAGELREALKLENPGAVKKKTILPGFRTGVVWKEIVAVFVYLFLIVGSIQFLMLYGKTPLTFCLEAIAVFIYAWISCGVGFNFLLWDTKVPGIRSLQKPVRIIIRIILALTIFYFGMKLENHVKITLLGLPLK</sequence>
<dbReference type="Proteomes" id="UP001198893">
    <property type="component" value="Unassembled WGS sequence"/>
</dbReference>
<gene>
    <name evidence="8" type="ORF">LKD47_02570</name>
</gene>
<keyword evidence="5" id="KW-0067">ATP-binding</keyword>
<dbReference type="Pfam" id="PF00069">
    <property type="entry name" value="Pkinase"/>
    <property type="match status" value="1"/>
</dbReference>
<evidence type="ECO:0000313" key="9">
    <source>
        <dbReference type="Proteomes" id="UP001198893"/>
    </source>
</evidence>
<keyword evidence="6" id="KW-1133">Transmembrane helix</keyword>
<dbReference type="PROSITE" id="PS00109">
    <property type="entry name" value="PROTEIN_KINASE_TYR"/>
    <property type="match status" value="1"/>
</dbReference>
<accession>A0AAW4WCY8</accession>
<evidence type="ECO:0000256" key="6">
    <source>
        <dbReference type="SAM" id="Phobius"/>
    </source>
</evidence>
<dbReference type="PANTHER" id="PTHR43289:SF6">
    <property type="entry name" value="SERINE_THREONINE-PROTEIN KINASE NEKL-3"/>
    <property type="match status" value="1"/>
</dbReference>
<dbReference type="InterPro" id="IPR011009">
    <property type="entry name" value="Kinase-like_dom_sf"/>
</dbReference>
<evidence type="ECO:0000256" key="5">
    <source>
        <dbReference type="ARBA" id="ARBA00022840"/>
    </source>
</evidence>
<keyword evidence="3" id="KW-0547">Nucleotide-binding</keyword>
<evidence type="ECO:0000256" key="1">
    <source>
        <dbReference type="ARBA" id="ARBA00012513"/>
    </source>
</evidence>
<dbReference type="SUPFAM" id="SSF56112">
    <property type="entry name" value="Protein kinase-like (PK-like)"/>
    <property type="match status" value="1"/>
</dbReference>
<feature type="transmembrane region" description="Helical" evidence="6">
    <location>
        <begin position="295"/>
        <end position="314"/>
    </location>
</feature>
<dbReference type="PROSITE" id="PS50011">
    <property type="entry name" value="PROTEIN_KINASE_DOM"/>
    <property type="match status" value="1"/>
</dbReference>
<dbReference type="AlphaFoldDB" id="A0AAW4WCY8"/>
<dbReference type="EC" id="2.7.11.1" evidence="1"/>
<keyword evidence="8" id="KW-0723">Serine/threonine-protein kinase</keyword>
<comment type="caution">
    <text evidence="8">The sequence shown here is derived from an EMBL/GenBank/DDBJ whole genome shotgun (WGS) entry which is preliminary data.</text>
</comment>
<name>A0AAW4WCY8_9FIRM</name>
<keyword evidence="6" id="KW-0472">Membrane</keyword>
<evidence type="ECO:0000256" key="2">
    <source>
        <dbReference type="ARBA" id="ARBA00022679"/>
    </source>
</evidence>